<dbReference type="Proteomes" id="UP000287394">
    <property type="component" value="Chromosome"/>
</dbReference>
<dbReference type="EMBL" id="AP025739">
    <property type="protein sequence ID" value="BDI31714.1"/>
    <property type="molecule type" value="Genomic_DNA"/>
</dbReference>
<dbReference type="InterPro" id="IPR055372">
    <property type="entry name" value="CBM96"/>
</dbReference>
<evidence type="ECO:0000256" key="4">
    <source>
        <dbReference type="ARBA" id="ARBA00022737"/>
    </source>
</evidence>
<dbReference type="InterPro" id="IPR036116">
    <property type="entry name" value="FN3_sf"/>
</dbReference>
<reference evidence="5 6" key="1">
    <citation type="journal article" date="2019" name="Int. J. Syst. Evol. Microbiol.">
        <title>Capsulimonas corticalis gen. nov., sp. nov., an aerobic capsulated bacterium, of a novel bacterial order, Capsulimonadales ord. nov., of the class Armatimonadia of the phylum Armatimonadetes.</title>
        <authorList>
            <person name="Li J."/>
            <person name="Kudo C."/>
            <person name="Tonouchi A."/>
        </authorList>
    </citation>
    <scope>NUCLEOTIDE SEQUENCE [LARGE SCALE GENOMIC DNA]</scope>
    <source>
        <strain evidence="5 6">AX-7</strain>
    </source>
</reference>
<keyword evidence="6" id="KW-1185">Reference proteome</keyword>
<name>A0A402D108_9BACT</name>
<dbReference type="InterPro" id="IPR013783">
    <property type="entry name" value="Ig-like_fold"/>
</dbReference>
<dbReference type="GO" id="GO:0005576">
    <property type="term" value="C:extracellular region"/>
    <property type="evidence" value="ECO:0007669"/>
    <property type="project" value="UniProtKB-SubCell"/>
</dbReference>
<dbReference type="AlphaFoldDB" id="A0A402D108"/>
<dbReference type="InterPro" id="IPR003961">
    <property type="entry name" value="FN3_dom"/>
</dbReference>
<keyword evidence="2" id="KW-0964">Secreted</keyword>
<protein>
    <submittedName>
        <fullName evidence="5">Uncharacterized protein</fullName>
    </submittedName>
</protein>
<comment type="subcellular location">
    <subcellularLocation>
        <location evidence="1">Secreted</location>
    </subcellularLocation>
</comment>
<keyword evidence="4" id="KW-0677">Repeat</keyword>
<gene>
    <name evidence="5" type="ORF">CCAX7_37650</name>
</gene>
<dbReference type="CDD" id="cd00063">
    <property type="entry name" value="FN3"/>
    <property type="match status" value="2"/>
</dbReference>
<evidence type="ECO:0000256" key="2">
    <source>
        <dbReference type="ARBA" id="ARBA00022525"/>
    </source>
</evidence>
<dbReference type="PANTHER" id="PTHR13817">
    <property type="entry name" value="TITIN"/>
    <property type="match status" value="1"/>
</dbReference>
<proteinExistence type="predicted"/>
<evidence type="ECO:0000313" key="5">
    <source>
        <dbReference type="EMBL" id="BDI31714.1"/>
    </source>
</evidence>
<dbReference type="KEGG" id="ccot:CCAX7_37650"/>
<evidence type="ECO:0000313" key="6">
    <source>
        <dbReference type="Proteomes" id="UP000287394"/>
    </source>
</evidence>
<dbReference type="SMART" id="SM00060">
    <property type="entry name" value="FN3"/>
    <property type="match status" value="6"/>
</dbReference>
<keyword evidence="3" id="KW-0732">Signal</keyword>
<dbReference type="InterPro" id="IPR050964">
    <property type="entry name" value="Striated_Muscle_Regulatory"/>
</dbReference>
<dbReference type="RefSeq" id="WP_119323241.1">
    <property type="nucleotide sequence ID" value="NZ_AP025739.1"/>
</dbReference>
<accession>A0A402D108</accession>
<dbReference type="Pfam" id="PF24517">
    <property type="entry name" value="CBM96"/>
    <property type="match status" value="1"/>
</dbReference>
<dbReference type="PROSITE" id="PS50853">
    <property type="entry name" value="FN3"/>
    <property type="match status" value="3"/>
</dbReference>
<organism evidence="5 6">
    <name type="scientific">Capsulimonas corticalis</name>
    <dbReference type="NCBI Taxonomy" id="2219043"/>
    <lineage>
        <taxon>Bacteria</taxon>
        <taxon>Bacillati</taxon>
        <taxon>Armatimonadota</taxon>
        <taxon>Armatimonadia</taxon>
        <taxon>Capsulimonadales</taxon>
        <taxon>Capsulimonadaceae</taxon>
        <taxon>Capsulimonas</taxon>
    </lineage>
</organism>
<dbReference type="OrthoDB" id="9804686at2"/>
<sequence>MFVRQRMVPFRHSQKINVLTAVLVIAGAEFAAPHTVFAQTPAAPTGFTVTGGTSQLTLTWNNTAGLTYNVYRWTSGTEPTTPTYTGKTSVFTDTGLTNGTQYVYRISGVNSSHVEGPQASSVIAVPVATPTGVTTKAGNGVVSLAWGVATGALRYSIYRSTTAGAETLLATDVSTLSYADTGVNNGTAYYYKVSGVRKDPTGYSTTESALSSEVSATPLTTLPAAPSGLAAVPGNGQVILSWGTITGATGYKLYRSLNVSGGPYTLLASPTTTGYTDTTAINGTATNPRTYYYVVTAVTSVGASAYSNEAAASPGVSTAAGAILFDVADTTANSANPSVIYGYHNLMYAGNTGSSTNMAYVKFDLSSVSGTVTSALLKLDATSTISGLTASVSPVLDTTWTETALNWTNHPSLGTAIVSASIPTTETNPTWDVTSYIRSQQLAGNKLVTLALTQDAANAVGITIRARESGTPPQLILVTSGPTAPAGLTAVGGLGQVSLSWGRVPGSTGYIVQRSTTSGSGYTTLTASPTSATTYLDNNSLSDGAKYYYVIAAVNSTGTGANSNEASAVTTLPTATGITATAGNGQVTVSWTKPIAATGCDVLQATTSGGPYTTVAQNVSAGSWIDRDLNNGTAYYYVVAPVTAAARGANSTEANATPQEVIPTALPIITPTSGDSKVSIAWTPVAGARRYNLYRSTGTAGAEGSIPYQVGLNSSPYVDTAVTNGTIYYYQMTAVNGAGEGSNSGEISSMPQAATAPVTTLTSAQAIQIAQTFCQTIGAPVTDTATAIYPAPDRTGGQQSPYWRTCWLVKLGAKAEVEVADATSVITWYHNYDLSQQLVTTQQPPGTPISTASATQCATAALQATSQAESLDTVQTTQVQLTQPASAAGNIWVVSWPRKNQNVPYHYEQATVQLQAETGAIRSLSLNFPSPPPAALTPSVTQSQAVSTANAQLASSGITGLTLQSTQMQWVQSNAFWQTGSSTPQLGAARMVWNCYYSSSAGIADEVWVDSQTGSVIGGMTYVKASAKRKDKLTFKNLRQLPLSNMGKE</sequence>
<dbReference type="PANTHER" id="PTHR13817:SF166">
    <property type="entry name" value="NEURONAL IGCAM-RELATED"/>
    <property type="match status" value="1"/>
</dbReference>
<evidence type="ECO:0000256" key="1">
    <source>
        <dbReference type="ARBA" id="ARBA00004613"/>
    </source>
</evidence>
<evidence type="ECO:0000256" key="3">
    <source>
        <dbReference type="ARBA" id="ARBA00022729"/>
    </source>
</evidence>
<dbReference type="SUPFAM" id="SSF49265">
    <property type="entry name" value="Fibronectin type III"/>
    <property type="match status" value="5"/>
</dbReference>
<dbReference type="Gene3D" id="2.60.40.10">
    <property type="entry name" value="Immunoglobulins"/>
    <property type="match status" value="6"/>
</dbReference>